<evidence type="ECO:0000313" key="7">
    <source>
        <dbReference type="Proteomes" id="UP001240150"/>
    </source>
</evidence>
<keyword evidence="4 6" id="KW-0067">ATP-binding</keyword>
<dbReference type="RefSeq" id="WP_284920978.1">
    <property type="nucleotide sequence ID" value="NZ_CP126980.1"/>
</dbReference>
<evidence type="ECO:0000256" key="4">
    <source>
        <dbReference type="ARBA" id="ARBA00022840"/>
    </source>
</evidence>
<dbReference type="PANTHER" id="PTHR43790:SF9">
    <property type="entry name" value="GALACTOFURANOSE TRANSPORTER ATP-BINDING PROTEIN YTFR"/>
    <property type="match status" value="1"/>
</dbReference>
<dbReference type="SMART" id="SM00382">
    <property type="entry name" value="AAA"/>
    <property type="match status" value="2"/>
</dbReference>
<evidence type="ECO:0000256" key="3">
    <source>
        <dbReference type="ARBA" id="ARBA00022741"/>
    </source>
</evidence>
<evidence type="ECO:0000259" key="5">
    <source>
        <dbReference type="PROSITE" id="PS50893"/>
    </source>
</evidence>
<dbReference type="GO" id="GO:0005524">
    <property type="term" value="F:ATP binding"/>
    <property type="evidence" value="ECO:0007669"/>
    <property type="project" value="UniProtKB-KW"/>
</dbReference>
<dbReference type="InterPro" id="IPR050107">
    <property type="entry name" value="ABC_carbohydrate_import_ATPase"/>
</dbReference>
<proteinExistence type="predicted"/>
<accession>A0ABY8WUH9</accession>
<dbReference type="EMBL" id="CP126980">
    <property type="protein sequence ID" value="WIM99540.1"/>
    <property type="molecule type" value="Genomic_DNA"/>
</dbReference>
<dbReference type="PANTHER" id="PTHR43790">
    <property type="entry name" value="CARBOHYDRATE TRANSPORT ATP-BINDING PROTEIN MG119-RELATED"/>
    <property type="match status" value="1"/>
</dbReference>
<dbReference type="InterPro" id="IPR003439">
    <property type="entry name" value="ABC_transporter-like_ATP-bd"/>
</dbReference>
<dbReference type="SUPFAM" id="SSF52540">
    <property type="entry name" value="P-loop containing nucleoside triphosphate hydrolases"/>
    <property type="match status" value="2"/>
</dbReference>
<dbReference type="InterPro" id="IPR027417">
    <property type="entry name" value="P-loop_NTPase"/>
</dbReference>
<dbReference type="PROSITE" id="PS00211">
    <property type="entry name" value="ABC_TRANSPORTER_1"/>
    <property type="match status" value="1"/>
</dbReference>
<dbReference type="Pfam" id="PF00005">
    <property type="entry name" value="ABC_tran"/>
    <property type="match status" value="2"/>
</dbReference>
<dbReference type="Proteomes" id="UP001240150">
    <property type="component" value="Chromosome"/>
</dbReference>
<evidence type="ECO:0000313" key="6">
    <source>
        <dbReference type="EMBL" id="WIM99540.1"/>
    </source>
</evidence>
<feature type="domain" description="ABC transporter" evidence="5">
    <location>
        <begin position="5"/>
        <end position="241"/>
    </location>
</feature>
<keyword evidence="7" id="KW-1185">Reference proteome</keyword>
<evidence type="ECO:0000256" key="1">
    <source>
        <dbReference type="ARBA" id="ARBA00022448"/>
    </source>
</evidence>
<keyword evidence="3" id="KW-0547">Nucleotide-binding</keyword>
<dbReference type="InterPro" id="IPR003593">
    <property type="entry name" value="AAA+_ATPase"/>
</dbReference>
<organism evidence="6 7">
    <name type="scientific">Actinoplanes oblitus</name>
    <dbReference type="NCBI Taxonomy" id="3040509"/>
    <lineage>
        <taxon>Bacteria</taxon>
        <taxon>Bacillati</taxon>
        <taxon>Actinomycetota</taxon>
        <taxon>Actinomycetes</taxon>
        <taxon>Micromonosporales</taxon>
        <taxon>Micromonosporaceae</taxon>
        <taxon>Actinoplanes</taxon>
    </lineage>
</organism>
<evidence type="ECO:0000256" key="2">
    <source>
        <dbReference type="ARBA" id="ARBA00022737"/>
    </source>
</evidence>
<reference evidence="6 7" key="1">
    <citation type="submission" date="2023-06" db="EMBL/GenBank/DDBJ databases">
        <authorList>
            <person name="Yushchuk O."/>
            <person name="Binda E."/>
            <person name="Ruckert-Reed C."/>
            <person name="Fedorenko V."/>
            <person name="Kalinowski J."/>
            <person name="Marinelli F."/>
        </authorList>
    </citation>
    <scope>NUCLEOTIDE SEQUENCE [LARGE SCALE GENOMIC DNA]</scope>
    <source>
        <strain evidence="6 7">NRRL 3884</strain>
    </source>
</reference>
<dbReference type="CDD" id="cd03215">
    <property type="entry name" value="ABC_Carb_Monos_II"/>
    <property type="match status" value="1"/>
</dbReference>
<dbReference type="InterPro" id="IPR017871">
    <property type="entry name" value="ABC_transporter-like_CS"/>
</dbReference>
<keyword evidence="1" id="KW-0813">Transport</keyword>
<dbReference type="CDD" id="cd03216">
    <property type="entry name" value="ABC_Carb_Monos_I"/>
    <property type="match status" value="1"/>
</dbReference>
<dbReference type="PROSITE" id="PS50893">
    <property type="entry name" value="ABC_TRANSPORTER_2"/>
    <property type="match status" value="2"/>
</dbReference>
<keyword evidence="2" id="KW-0677">Repeat</keyword>
<protein>
    <submittedName>
        <fullName evidence="6">Sugar ABC transporter ATP-binding protein</fullName>
    </submittedName>
</protein>
<feature type="domain" description="ABC transporter" evidence="5">
    <location>
        <begin position="250"/>
        <end position="495"/>
    </location>
</feature>
<gene>
    <name evidence="6" type="ORF">ACTOB_003198</name>
</gene>
<name>A0ABY8WUH9_9ACTN</name>
<dbReference type="Gene3D" id="3.40.50.300">
    <property type="entry name" value="P-loop containing nucleotide triphosphate hydrolases"/>
    <property type="match status" value="2"/>
</dbReference>
<sequence>MSPVLALTDVVKTFPGVRALDGVHLDVEAGEVHCLLGQNGAGKSTLIKTLAGVHHADSGEILWQGEPFAPASPQAAMRAGIATIYQELDLVDELSVAENVFLGHEPSRFGFTRRRTGFERTRAILAELGHPEIPPRRLVRHLPSAGKQIVSMARALSHDAKLIVMDEPSAVLAHDEVANLFRIIRKLTARGIAVVYISHRLAEIREIGDRVTVLKDGRTTAAGLPADTPTKVLVGKMTGRAFEYVFPPRVPADDTAEPLLRVERLSRAGEFADVSLTVRPGEIVGIAGLVGSGRSELLETIFGARIPDGGTVTLDGHRITGVGAAVRHGMGMAPEERKSQALLLDEPVFKNMTLASFAGFAHAGFTAAGDERAAALRTADALELRPRDVDRPARTLSGGNQQKVVVGRWLLGHTRLLLLDEPTRGVDVGARAELYQVIHGLAADGVGVLLVSSEVPEVLGLADRVLVMREGRLIREAAAGELDEDAVLDLVMAGSLMEGEAA</sequence>